<evidence type="ECO:0000313" key="20">
    <source>
        <dbReference type="Proteomes" id="UP000235670"/>
    </source>
</evidence>
<dbReference type="GO" id="GO:0030288">
    <property type="term" value="C:outer membrane-bounded periplasmic space"/>
    <property type="evidence" value="ECO:0007669"/>
    <property type="project" value="TreeGrafter"/>
</dbReference>
<dbReference type="OrthoDB" id="9766909at2"/>
<dbReference type="GO" id="GO:0008658">
    <property type="term" value="F:penicillin binding"/>
    <property type="evidence" value="ECO:0007669"/>
    <property type="project" value="InterPro"/>
</dbReference>
<evidence type="ECO:0000256" key="12">
    <source>
        <dbReference type="ARBA" id="ARBA00023268"/>
    </source>
</evidence>
<comment type="catalytic activity">
    <reaction evidence="15">
        <text>[GlcNAc-(1-&gt;4)-Mur2Ac(oyl-L-Ala-gamma-D-Glu-L-Lys-D-Ala-D-Ala)](n)-di-trans,octa-cis-undecaprenyl diphosphate + beta-D-GlcNAc-(1-&gt;4)-Mur2Ac(oyl-L-Ala-gamma-D-Glu-L-Lys-D-Ala-D-Ala)-di-trans,octa-cis-undecaprenyl diphosphate = [GlcNAc-(1-&gt;4)-Mur2Ac(oyl-L-Ala-gamma-D-Glu-L-Lys-D-Ala-D-Ala)](n+1)-di-trans,octa-cis-undecaprenyl diphosphate + di-trans,octa-cis-undecaprenyl diphosphate + H(+)</text>
        <dbReference type="Rhea" id="RHEA:23708"/>
        <dbReference type="Rhea" id="RHEA-COMP:9602"/>
        <dbReference type="Rhea" id="RHEA-COMP:9603"/>
        <dbReference type="ChEBI" id="CHEBI:15378"/>
        <dbReference type="ChEBI" id="CHEBI:58405"/>
        <dbReference type="ChEBI" id="CHEBI:60033"/>
        <dbReference type="ChEBI" id="CHEBI:78435"/>
        <dbReference type="EC" id="2.4.99.28"/>
    </reaction>
</comment>
<keyword evidence="11" id="KW-0472">Membrane</keyword>
<protein>
    <submittedName>
        <fullName evidence="19">Penicillin-binding protein</fullName>
    </submittedName>
</protein>
<feature type="domain" description="Glycosyl transferase family 51" evidence="18">
    <location>
        <begin position="66"/>
        <end position="255"/>
    </location>
</feature>
<evidence type="ECO:0000259" key="18">
    <source>
        <dbReference type="Pfam" id="PF00912"/>
    </source>
</evidence>
<dbReference type="InterPro" id="IPR023346">
    <property type="entry name" value="Lysozyme-like_dom_sf"/>
</dbReference>
<keyword evidence="12" id="KW-0511">Multifunctional enzyme</keyword>
<dbReference type="SUPFAM" id="SSF56601">
    <property type="entry name" value="beta-lactamase/transpeptidase-like"/>
    <property type="match status" value="1"/>
</dbReference>
<evidence type="ECO:0000256" key="13">
    <source>
        <dbReference type="ARBA" id="ARBA00023316"/>
    </source>
</evidence>
<keyword evidence="1" id="KW-1003">Cell membrane</keyword>
<feature type="domain" description="Penicillin-binding protein transpeptidase" evidence="17">
    <location>
        <begin position="379"/>
        <end position="635"/>
    </location>
</feature>
<keyword evidence="4" id="KW-0328">Glycosyltransferase</keyword>
<dbReference type="PANTHER" id="PTHR32282:SF32">
    <property type="entry name" value="PENICILLIN-BINDING PROTEIN 2A"/>
    <property type="match status" value="1"/>
</dbReference>
<accession>A0A2N6SFL3</accession>
<dbReference type="InterPro" id="IPR001460">
    <property type="entry name" value="PCN-bd_Tpept"/>
</dbReference>
<dbReference type="PANTHER" id="PTHR32282">
    <property type="entry name" value="BINDING PROTEIN TRANSPEPTIDASE, PUTATIVE-RELATED"/>
    <property type="match status" value="1"/>
</dbReference>
<feature type="region of interest" description="Disordered" evidence="16">
    <location>
        <begin position="732"/>
        <end position="810"/>
    </location>
</feature>
<comment type="caution">
    <text evidence="19">The sequence shown here is derived from an EMBL/GenBank/DDBJ whole genome shotgun (WGS) entry which is preliminary data.</text>
</comment>
<feature type="compositionally biased region" description="Basic and acidic residues" evidence="16">
    <location>
        <begin position="739"/>
        <end position="800"/>
    </location>
</feature>
<dbReference type="InterPro" id="IPR001264">
    <property type="entry name" value="Glyco_trans_51"/>
</dbReference>
<organism evidence="19 20">
    <name type="scientific">Gemella sanguinis</name>
    <dbReference type="NCBI Taxonomy" id="84135"/>
    <lineage>
        <taxon>Bacteria</taxon>
        <taxon>Bacillati</taxon>
        <taxon>Bacillota</taxon>
        <taxon>Bacilli</taxon>
        <taxon>Bacillales</taxon>
        <taxon>Gemellaceae</taxon>
        <taxon>Gemella</taxon>
    </lineage>
</organism>
<evidence type="ECO:0000256" key="10">
    <source>
        <dbReference type="ARBA" id="ARBA00022989"/>
    </source>
</evidence>
<evidence type="ECO:0000256" key="8">
    <source>
        <dbReference type="ARBA" id="ARBA00022960"/>
    </source>
</evidence>
<dbReference type="Gene3D" id="3.40.710.10">
    <property type="entry name" value="DD-peptidase/beta-lactamase superfamily"/>
    <property type="match status" value="1"/>
</dbReference>
<evidence type="ECO:0000256" key="16">
    <source>
        <dbReference type="SAM" id="MobiDB-lite"/>
    </source>
</evidence>
<dbReference type="EMBL" id="PNGT01000002">
    <property type="protein sequence ID" value="PMC52700.1"/>
    <property type="molecule type" value="Genomic_DNA"/>
</dbReference>
<evidence type="ECO:0000256" key="5">
    <source>
        <dbReference type="ARBA" id="ARBA00022679"/>
    </source>
</evidence>
<evidence type="ECO:0000256" key="7">
    <source>
        <dbReference type="ARBA" id="ARBA00022801"/>
    </source>
</evidence>
<evidence type="ECO:0000256" key="9">
    <source>
        <dbReference type="ARBA" id="ARBA00022984"/>
    </source>
</evidence>
<dbReference type="GO" id="GO:0008955">
    <property type="term" value="F:peptidoglycan glycosyltransferase activity"/>
    <property type="evidence" value="ECO:0007669"/>
    <property type="project" value="UniProtKB-EC"/>
</dbReference>
<evidence type="ECO:0000313" key="19">
    <source>
        <dbReference type="EMBL" id="PMC52700.1"/>
    </source>
</evidence>
<evidence type="ECO:0000256" key="2">
    <source>
        <dbReference type="ARBA" id="ARBA00022645"/>
    </source>
</evidence>
<dbReference type="GO" id="GO:0008360">
    <property type="term" value="P:regulation of cell shape"/>
    <property type="evidence" value="ECO:0007669"/>
    <property type="project" value="UniProtKB-KW"/>
</dbReference>
<keyword evidence="10" id="KW-1133">Transmembrane helix</keyword>
<dbReference type="GO" id="GO:0009002">
    <property type="term" value="F:serine-type D-Ala-D-Ala carboxypeptidase activity"/>
    <property type="evidence" value="ECO:0007669"/>
    <property type="project" value="UniProtKB-EC"/>
</dbReference>
<dbReference type="InterPro" id="IPR050396">
    <property type="entry name" value="Glycosyltr_51/Transpeptidase"/>
</dbReference>
<dbReference type="SUPFAM" id="SSF53955">
    <property type="entry name" value="Lysozyme-like"/>
    <property type="match status" value="1"/>
</dbReference>
<evidence type="ECO:0000256" key="15">
    <source>
        <dbReference type="ARBA" id="ARBA00049902"/>
    </source>
</evidence>
<keyword evidence="7" id="KW-0378">Hydrolase</keyword>
<keyword evidence="5" id="KW-0808">Transferase</keyword>
<sequence>MEKKKNRSSILKKLLLPTAVCLSLGSGVALGFVGGLVKDQPLMNHEEMLEQVNNISKSSDVYFGSGEKLGTINSELIRKVVSYNDIGENAKNAIIASEDSNFYSNSGVEPLAIVRASFSEVTKSGNTGGSTITQQLVKNQLLDNSRSYERKAKEILLALRVDNNFSKEEILQTYLNVAPFGKNSLGQNISGIETAAQSIFGVHSKDLNIAQAAYLAGFVQSPYKYTPFDGSGNVKSDEELQVGFDRQKYVLEQMKDNGFITRDQYNEALKFNIKGAFIKEKATEYTDYPYIRDEVVTAAAEILAEQTAKKNNKEQQFKEDSSYRDDLIEKHKTKFVTGGYTVKTTLIKNLYDKLQEAKKQFASYPTSTQDGVTYPLDIGATVIENGTGKILAFVGGMDYNKQQLNHATRTHRSPGSTIKPLLVYGPAIDKGYITPNSTLLDKRFNFEGWKPENFSQTEYKYLPARQALARSLNLATVRLYSAFINENPAKEYLEKMDFKRLTEADQKNLATALGGMNYGVSVAENTAAFSTFANNGKYNKAYIIQEIRDHNDKVVYSAEVKPTQVYKDSTSYLMLDMLNDVINTGYGTAPDIAAALSFNTKNLFVKTGTSEYYKDLWVVGGSTKITLGTWTGYDKPATVPDYSYGHKMWSHLMNAIYAYDRSLISPDTAFERPSSVVDAYINPQNNGKGGTADIVPSDFQELSKDKVNLKFGSNIDKTVIYGEVTKAVVKKPTTSTTTTDKEKQEKEKQEKERQEKEKQEAAKQEAAKQQELDRQKKEKERLEKERQREIERQKELERQRKQNANSNKRN</sequence>
<dbReference type="GO" id="GO:0009252">
    <property type="term" value="P:peptidoglycan biosynthetic process"/>
    <property type="evidence" value="ECO:0007669"/>
    <property type="project" value="UniProtKB-KW"/>
</dbReference>
<gene>
    <name evidence="19" type="ORF">CJ218_02085</name>
</gene>
<keyword evidence="8" id="KW-0133">Cell shape</keyword>
<evidence type="ECO:0000259" key="17">
    <source>
        <dbReference type="Pfam" id="PF00905"/>
    </source>
</evidence>
<keyword evidence="2" id="KW-0121">Carboxypeptidase</keyword>
<keyword evidence="9" id="KW-0573">Peptidoglycan synthesis</keyword>
<dbReference type="InterPro" id="IPR012338">
    <property type="entry name" value="Beta-lactam/transpept-like"/>
</dbReference>
<dbReference type="AlphaFoldDB" id="A0A2N6SFL3"/>
<reference evidence="19 20" key="1">
    <citation type="submission" date="2017-09" db="EMBL/GenBank/DDBJ databases">
        <title>Bacterial strain isolated from the female urinary microbiota.</title>
        <authorList>
            <person name="Thomas-White K."/>
            <person name="Kumar N."/>
            <person name="Forster S."/>
            <person name="Putonti C."/>
            <person name="Lawley T."/>
            <person name="Wolfe A.J."/>
        </authorList>
    </citation>
    <scope>NUCLEOTIDE SEQUENCE [LARGE SCALE GENOMIC DNA]</scope>
    <source>
        <strain evidence="19 20">UMB0186</strain>
    </source>
</reference>
<dbReference type="GO" id="GO:0006508">
    <property type="term" value="P:proteolysis"/>
    <property type="evidence" value="ECO:0007669"/>
    <property type="project" value="UniProtKB-KW"/>
</dbReference>
<keyword evidence="6" id="KW-0812">Transmembrane</keyword>
<dbReference type="Proteomes" id="UP000235670">
    <property type="component" value="Unassembled WGS sequence"/>
</dbReference>
<evidence type="ECO:0000256" key="11">
    <source>
        <dbReference type="ARBA" id="ARBA00023136"/>
    </source>
</evidence>
<evidence type="ECO:0000256" key="3">
    <source>
        <dbReference type="ARBA" id="ARBA00022670"/>
    </source>
</evidence>
<evidence type="ECO:0000256" key="4">
    <source>
        <dbReference type="ARBA" id="ARBA00022676"/>
    </source>
</evidence>
<comment type="catalytic activity">
    <reaction evidence="14">
        <text>Preferential cleavage: (Ac)2-L-Lys-D-Ala-|-D-Ala. Also transpeptidation of peptidyl-alanyl moieties that are N-acyl substituents of D-alanine.</text>
        <dbReference type="EC" id="3.4.16.4"/>
    </reaction>
</comment>
<proteinExistence type="predicted"/>
<keyword evidence="3" id="KW-0645">Protease</keyword>
<evidence type="ECO:0000256" key="14">
    <source>
        <dbReference type="ARBA" id="ARBA00034000"/>
    </source>
</evidence>
<dbReference type="Pfam" id="PF00905">
    <property type="entry name" value="Transpeptidase"/>
    <property type="match status" value="1"/>
</dbReference>
<dbReference type="Pfam" id="PF00912">
    <property type="entry name" value="Transgly"/>
    <property type="match status" value="1"/>
</dbReference>
<dbReference type="Gene3D" id="1.10.3810.10">
    <property type="entry name" value="Biosynthetic peptidoglycan transglycosylase-like"/>
    <property type="match status" value="1"/>
</dbReference>
<dbReference type="STRING" id="84135.GCA_001052115_01458"/>
<evidence type="ECO:0000256" key="6">
    <source>
        <dbReference type="ARBA" id="ARBA00022692"/>
    </source>
</evidence>
<dbReference type="InterPro" id="IPR036950">
    <property type="entry name" value="PBP_transglycosylase"/>
</dbReference>
<evidence type="ECO:0000256" key="1">
    <source>
        <dbReference type="ARBA" id="ARBA00022475"/>
    </source>
</evidence>
<keyword evidence="13" id="KW-0961">Cell wall biogenesis/degradation</keyword>
<dbReference type="RefSeq" id="WP_102189453.1">
    <property type="nucleotide sequence ID" value="NZ_PNGT01000002.1"/>
</dbReference>
<name>A0A2N6SFL3_9BACL</name>
<dbReference type="GO" id="GO:0071555">
    <property type="term" value="P:cell wall organization"/>
    <property type="evidence" value="ECO:0007669"/>
    <property type="project" value="UniProtKB-KW"/>
</dbReference>